<comment type="caution">
    <text evidence="2">The sequence shown here is derived from an EMBL/GenBank/DDBJ whole genome shotgun (WGS) entry which is preliminary data.</text>
</comment>
<dbReference type="EMBL" id="BRXW01000115">
    <property type="protein sequence ID" value="GMI07790.1"/>
    <property type="molecule type" value="Genomic_DNA"/>
</dbReference>
<name>A0A9W7CDD6_9STRA</name>
<dbReference type="SUPFAM" id="SSF55961">
    <property type="entry name" value="Bet v1-like"/>
    <property type="match status" value="1"/>
</dbReference>
<evidence type="ECO:0000259" key="1">
    <source>
        <dbReference type="Pfam" id="PF01852"/>
    </source>
</evidence>
<organism evidence="2 3">
    <name type="scientific">Triparma laevis f. longispina</name>
    <dbReference type="NCBI Taxonomy" id="1714387"/>
    <lineage>
        <taxon>Eukaryota</taxon>
        <taxon>Sar</taxon>
        <taxon>Stramenopiles</taxon>
        <taxon>Ochrophyta</taxon>
        <taxon>Bolidophyceae</taxon>
        <taxon>Parmales</taxon>
        <taxon>Triparmaceae</taxon>
        <taxon>Triparma</taxon>
    </lineage>
</organism>
<dbReference type="InterPro" id="IPR023393">
    <property type="entry name" value="START-like_dom_sf"/>
</dbReference>
<dbReference type="AlphaFoldDB" id="A0A9W7CDD6"/>
<dbReference type="Gene3D" id="3.30.530.20">
    <property type="match status" value="1"/>
</dbReference>
<keyword evidence="3" id="KW-1185">Reference proteome</keyword>
<proteinExistence type="predicted"/>
<dbReference type="GO" id="GO:0008289">
    <property type="term" value="F:lipid binding"/>
    <property type="evidence" value="ECO:0007669"/>
    <property type="project" value="InterPro"/>
</dbReference>
<dbReference type="OrthoDB" id="5403181at2759"/>
<accession>A0A9W7CDD6</accession>
<dbReference type="Proteomes" id="UP001165122">
    <property type="component" value="Unassembled WGS sequence"/>
</dbReference>
<dbReference type="InterPro" id="IPR002913">
    <property type="entry name" value="START_lipid-bd_dom"/>
</dbReference>
<gene>
    <name evidence="2" type="ORF">TrLO_g11561</name>
</gene>
<reference evidence="3" key="1">
    <citation type="journal article" date="2023" name="Commun. Biol.">
        <title>Genome analysis of Parmales, the sister group of diatoms, reveals the evolutionary specialization of diatoms from phago-mixotrophs to photoautotrophs.</title>
        <authorList>
            <person name="Ban H."/>
            <person name="Sato S."/>
            <person name="Yoshikawa S."/>
            <person name="Yamada K."/>
            <person name="Nakamura Y."/>
            <person name="Ichinomiya M."/>
            <person name="Sato N."/>
            <person name="Blanc-Mathieu R."/>
            <person name="Endo H."/>
            <person name="Kuwata A."/>
            <person name="Ogata H."/>
        </authorList>
    </citation>
    <scope>NUCLEOTIDE SEQUENCE [LARGE SCALE GENOMIC DNA]</scope>
    <source>
        <strain evidence="3">NIES 3700</strain>
    </source>
</reference>
<evidence type="ECO:0000313" key="2">
    <source>
        <dbReference type="EMBL" id="GMI07790.1"/>
    </source>
</evidence>
<feature type="domain" description="START" evidence="1">
    <location>
        <begin position="4"/>
        <end position="87"/>
    </location>
</feature>
<protein>
    <recommendedName>
        <fullName evidence="1">START domain-containing protein</fullName>
    </recommendedName>
</protein>
<evidence type="ECO:0000313" key="3">
    <source>
        <dbReference type="Proteomes" id="UP001165122"/>
    </source>
</evidence>
<sequence>MLFVLDNREFVFRVIWKSEEGKVLIAQESTNDEVDYGVKLKKTMGWIRGMYALEDLPARGGAKQCRATFVTQLDAGGSIPTWVVNKKVPNSPMINEFRQDEKVDAADLREMATFMRERAQDEVYSEEENALLERVRKKFEGSLPVGLSVRW</sequence>
<dbReference type="Pfam" id="PF01852">
    <property type="entry name" value="START"/>
    <property type="match status" value="1"/>
</dbReference>